<dbReference type="InterPro" id="IPR000715">
    <property type="entry name" value="Glycosyl_transferase_4"/>
</dbReference>
<keyword evidence="4 7" id="KW-0812">Transmembrane</keyword>
<sequence length="199" mass="21184">MTMTFLFPLLAIVALVISSFSVPLVRRLALRLGLVDDPEAGTYKTHAQVTPYGGGISIVLGVLLPSVGALWWILEVRPYLLWEGDQFLSPWSQETLFPLAPLSPTILQLSQTVALLLAALAVFALGLADDWRRLSAGVRLAIQVGVAGVLAWSVPGFRPALTGSSGVDMTIAVIWLVSLTNAFNFLDNMNGLSAGVGAI</sequence>
<gene>
    <name evidence="8" type="ORF">METZ01_LOCUS234378</name>
</gene>
<keyword evidence="6 7" id="KW-0472">Membrane</keyword>
<dbReference type="GO" id="GO:0009103">
    <property type="term" value="P:lipopolysaccharide biosynthetic process"/>
    <property type="evidence" value="ECO:0007669"/>
    <property type="project" value="TreeGrafter"/>
</dbReference>
<comment type="subcellular location">
    <subcellularLocation>
        <location evidence="1">Cell membrane</location>
        <topology evidence="1">Multi-pass membrane protein</topology>
    </subcellularLocation>
</comment>
<accession>A0A382H2Q0</accession>
<keyword evidence="2" id="KW-1003">Cell membrane</keyword>
<keyword evidence="3" id="KW-0808">Transferase</keyword>
<organism evidence="8">
    <name type="scientific">marine metagenome</name>
    <dbReference type="NCBI Taxonomy" id="408172"/>
    <lineage>
        <taxon>unclassified sequences</taxon>
        <taxon>metagenomes</taxon>
        <taxon>ecological metagenomes</taxon>
    </lineage>
</organism>
<keyword evidence="5 7" id="KW-1133">Transmembrane helix</keyword>
<dbReference type="AlphaFoldDB" id="A0A382H2Q0"/>
<name>A0A382H2Q0_9ZZZZ</name>
<dbReference type="GO" id="GO:0016780">
    <property type="term" value="F:phosphotransferase activity, for other substituted phosphate groups"/>
    <property type="evidence" value="ECO:0007669"/>
    <property type="project" value="InterPro"/>
</dbReference>
<dbReference type="Pfam" id="PF00953">
    <property type="entry name" value="Glycos_transf_4"/>
    <property type="match status" value="1"/>
</dbReference>
<reference evidence="8" key="1">
    <citation type="submission" date="2018-05" db="EMBL/GenBank/DDBJ databases">
        <authorList>
            <person name="Lanie J.A."/>
            <person name="Ng W.-L."/>
            <person name="Kazmierczak K.M."/>
            <person name="Andrzejewski T.M."/>
            <person name="Davidsen T.M."/>
            <person name="Wayne K.J."/>
            <person name="Tettelin H."/>
            <person name="Glass J.I."/>
            <person name="Rusch D."/>
            <person name="Podicherti R."/>
            <person name="Tsui H.-C.T."/>
            <person name="Winkler M.E."/>
        </authorList>
    </citation>
    <scope>NUCLEOTIDE SEQUENCE</scope>
</reference>
<evidence type="ECO:0000256" key="2">
    <source>
        <dbReference type="ARBA" id="ARBA00022475"/>
    </source>
</evidence>
<feature type="transmembrane region" description="Helical" evidence="7">
    <location>
        <begin position="140"/>
        <end position="157"/>
    </location>
</feature>
<evidence type="ECO:0000313" key="8">
    <source>
        <dbReference type="EMBL" id="SVB81524.1"/>
    </source>
</evidence>
<dbReference type="PANTHER" id="PTHR22926">
    <property type="entry name" value="PHOSPHO-N-ACETYLMURAMOYL-PENTAPEPTIDE-TRANSFERASE"/>
    <property type="match status" value="1"/>
</dbReference>
<evidence type="ECO:0000256" key="6">
    <source>
        <dbReference type="ARBA" id="ARBA00023136"/>
    </source>
</evidence>
<evidence type="ECO:0000256" key="7">
    <source>
        <dbReference type="SAM" id="Phobius"/>
    </source>
</evidence>
<feature type="transmembrane region" description="Helical" evidence="7">
    <location>
        <begin position="6"/>
        <end position="25"/>
    </location>
</feature>
<dbReference type="PANTHER" id="PTHR22926:SF3">
    <property type="entry name" value="UNDECAPRENYL-PHOSPHATE ALPHA-N-ACETYLGLUCOSAMINYL 1-PHOSPHATE TRANSFERASE"/>
    <property type="match status" value="1"/>
</dbReference>
<dbReference type="GO" id="GO:0044038">
    <property type="term" value="P:cell wall macromolecule biosynthetic process"/>
    <property type="evidence" value="ECO:0007669"/>
    <property type="project" value="TreeGrafter"/>
</dbReference>
<evidence type="ECO:0000256" key="3">
    <source>
        <dbReference type="ARBA" id="ARBA00022679"/>
    </source>
</evidence>
<dbReference type="GO" id="GO:0071555">
    <property type="term" value="P:cell wall organization"/>
    <property type="evidence" value="ECO:0007669"/>
    <property type="project" value="TreeGrafter"/>
</dbReference>
<protein>
    <recommendedName>
        <fullName evidence="9">Undecaprenyl/decaprenyl-phosphate alpha-N-acetylglucosaminyl 1-phosphate transferase</fullName>
    </recommendedName>
</protein>
<feature type="non-terminal residue" evidence="8">
    <location>
        <position position="199"/>
    </location>
</feature>
<feature type="transmembrane region" description="Helical" evidence="7">
    <location>
        <begin position="52"/>
        <end position="74"/>
    </location>
</feature>
<feature type="transmembrane region" description="Helical" evidence="7">
    <location>
        <begin position="106"/>
        <end position="128"/>
    </location>
</feature>
<dbReference type="GO" id="GO:0005886">
    <property type="term" value="C:plasma membrane"/>
    <property type="evidence" value="ECO:0007669"/>
    <property type="project" value="UniProtKB-SubCell"/>
</dbReference>
<evidence type="ECO:0000256" key="4">
    <source>
        <dbReference type="ARBA" id="ARBA00022692"/>
    </source>
</evidence>
<feature type="transmembrane region" description="Helical" evidence="7">
    <location>
        <begin position="169"/>
        <end position="186"/>
    </location>
</feature>
<evidence type="ECO:0008006" key="9">
    <source>
        <dbReference type="Google" id="ProtNLM"/>
    </source>
</evidence>
<proteinExistence type="predicted"/>
<dbReference type="EMBL" id="UINC01058822">
    <property type="protein sequence ID" value="SVB81524.1"/>
    <property type="molecule type" value="Genomic_DNA"/>
</dbReference>
<evidence type="ECO:0000256" key="5">
    <source>
        <dbReference type="ARBA" id="ARBA00022989"/>
    </source>
</evidence>
<evidence type="ECO:0000256" key="1">
    <source>
        <dbReference type="ARBA" id="ARBA00004651"/>
    </source>
</evidence>